<dbReference type="InterPro" id="IPR015421">
    <property type="entry name" value="PyrdxlP-dep_Trfase_major"/>
</dbReference>
<dbReference type="NCBIfam" id="NF046070">
    <property type="entry name" value="PyrdoxPyrvTramin"/>
    <property type="match status" value="1"/>
</dbReference>
<dbReference type="InterPro" id="IPR015424">
    <property type="entry name" value="PyrdxlP-dep_Trfase"/>
</dbReference>
<evidence type="ECO:0000313" key="9">
    <source>
        <dbReference type="EMBL" id="EWY39103.1"/>
    </source>
</evidence>
<evidence type="ECO:0000256" key="3">
    <source>
        <dbReference type="ARBA" id="ARBA00022576"/>
    </source>
</evidence>
<dbReference type="Pfam" id="PF00266">
    <property type="entry name" value="Aminotran_5"/>
    <property type="match status" value="1"/>
</dbReference>
<comment type="similarity">
    <text evidence="2">Belongs to the class-V pyridoxal-phosphate-dependent aminotransferase family.</text>
</comment>
<reference evidence="9 10" key="1">
    <citation type="submission" date="2013-08" db="EMBL/GenBank/DDBJ databases">
        <title>The genome sequence of Skermanella stibiiresistens.</title>
        <authorList>
            <person name="Zhu W."/>
            <person name="Wang G."/>
        </authorList>
    </citation>
    <scope>NUCLEOTIDE SEQUENCE [LARGE SCALE GENOMIC DNA]</scope>
    <source>
        <strain evidence="9 10">SB22</strain>
    </source>
</reference>
<dbReference type="InterPro" id="IPR015422">
    <property type="entry name" value="PyrdxlP-dep_Trfase_small"/>
</dbReference>
<evidence type="ECO:0000256" key="7">
    <source>
        <dbReference type="PIRSR" id="PIRSR000524-50"/>
    </source>
</evidence>
<evidence type="ECO:0000256" key="5">
    <source>
        <dbReference type="ARBA" id="ARBA00022898"/>
    </source>
</evidence>
<evidence type="ECO:0000256" key="4">
    <source>
        <dbReference type="ARBA" id="ARBA00022679"/>
    </source>
</evidence>
<dbReference type="SUPFAM" id="SSF53383">
    <property type="entry name" value="PLP-dependent transferases"/>
    <property type="match status" value="1"/>
</dbReference>
<feature type="binding site" evidence="6">
    <location>
        <position position="348"/>
    </location>
    <ligand>
        <name>substrate</name>
    </ligand>
</feature>
<keyword evidence="3 9" id="KW-0032">Aminotransferase</keyword>
<dbReference type="PANTHER" id="PTHR21152:SF24">
    <property type="entry name" value="ALANINE--GLYOXYLATE AMINOTRANSFERASE 1"/>
    <property type="match status" value="1"/>
</dbReference>
<feature type="domain" description="Aminotransferase class V" evidence="8">
    <location>
        <begin position="106"/>
        <end position="338"/>
    </location>
</feature>
<keyword evidence="4 9" id="KW-0808">Transferase</keyword>
<keyword evidence="5 7" id="KW-0663">Pyridoxal phosphate</keyword>
<gene>
    <name evidence="9" type="ORF">N825_08855</name>
</gene>
<organism evidence="9 10">
    <name type="scientific">Skermanella stibiiresistens SB22</name>
    <dbReference type="NCBI Taxonomy" id="1385369"/>
    <lineage>
        <taxon>Bacteria</taxon>
        <taxon>Pseudomonadati</taxon>
        <taxon>Pseudomonadota</taxon>
        <taxon>Alphaproteobacteria</taxon>
        <taxon>Rhodospirillales</taxon>
        <taxon>Azospirillaceae</taxon>
        <taxon>Skermanella</taxon>
    </lineage>
</organism>
<evidence type="ECO:0000259" key="8">
    <source>
        <dbReference type="Pfam" id="PF00266"/>
    </source>
</evidence>
<comment type="caution">
    <text evidence="9">The sequence shown here is derived from an EMBL/GenBank/DDBJ whole genome shotgun (WGS) entry which is preliminary data.</text>
</comment>
<name>W9H5R7_9PROT</name>
<keyword evidence="10" id="KW-1185">Reference proteome</keyword>
<dbReference type="PIRSF" id="PIRSF000524">
    <property type="entry name" value="SPT"/>
    <property type="match status" value="1"/>
</dbReference>
<dbReference type="Gene3D" id="3.40.640.10">
    <property type="entry name" value="Type I PLP-dependent aspartate aminotransferase-like (Major domain)"/>
    <property type="match status" value="1"/>
</dbReference>
<dbReference type="EMBL" id="AVFL01000014">
    <property type="protein sequence ID" value="EWY39103.1"/>
    <property type="molecule type" value="Genomic_DNA"/>
</dbReference>
<dbReference type="GO" id="GO:0019265">
    <property type="term" value="P:glycine biosynthetic process, by transamination of glyoxylate"/>
    <property type="evidence" value="ECO:0007669"/>
    <property type="project" value="TreeGrafter"/>
</dbReference>
<dbReference type="Gene3D" id="3.90.1150.10">
    <property type="entry name" value="Aspartate Aminotransferase, domain 1"/>
    <property type="match status" value="1"/>
</dbReference>
<dbReference type="FunFam" id="3.90.1150.10:FF:000031">
    <property type="entry name" value="Serine--glyoxylate aminotransferase"/>
    <property type="match status" value="1"/>
</dbReference>
<dbReference type="PATRIC" id="fig|1385369.3.peg.3949"/>
<evidence type="ECO:0000256" key="6">
    <source>
        <dbReference type="PIRSR" id="PIRSR000524-1"/>
    </source>
</evidence>
<dbReference type="Proteomes" id="UP000019486">
    <property type="component" value="Unassembled WGS sequence"/>
</dbReference>
<dbReference type="PANTHER" id="PTHR21152">
    <property type="entry name" value="AMINOTRANSFERASE CLASS V"/>
    <property type="match status" value="1"/>
</dbReference>
<evidence type="ECO:0000256" key="1">
    <source>
        <dbReference type="ARBA" id="ARBA00001933"/>
    </source>
</evidence>
<proteinExistence type="inferred from homology"/>
<dbReference type="STRING" id="1385369.N825_08855"/>
<dbReference type="AlphaFoldDB" id="W9H5R7"/>
<dbReference type="InterPro" id="IPR024169">
    <property type="entry name" value="SP_NH2Trfase/AEP_transaminase"/>
</dbReference>
<dbReference type="GO" id="GO:0004760">
    <property type="term" value="F:L-serine-pyruvate transaminase activity"/>
    <property type="evidence" value="ECO:0007669"/>
    <property type="project" value="TreeGrafter"/>
</dbReference>
<dbReference type="InterPro" id="IPR000192">
    <property type="entry name" value="Aminotrans_V_dom"/>
</dbReference>
<feature type="modified residue" description="N6-(pyridoxal phosphate)lysine" evidence="7">
    <location>
        <position position="200"/>
    </location>
</feature>
<accession>W9H5R7</accession>
<dbReference type="GO" id="GO:0008453">
    <property type="term" value="F:alanine-glyoxylate transaminase activity"/>
    <property type="evidence" value="ECO:0007669"/>
    <property type="project" value="TreeGrafter"/>
</dbReference>
<evidence type="ECO:0000256" key="2">
    <source>
        <dbReference type="ARBA" id="ARBA00009236"/>
    </source>
</evidence>
<evidence type="ECO:0000313" key="10">
    <source>
        <dbReference type="Proteomes" id="UP000019486"/>
    </source>
</evidence>
<sequence length="395" mass="41998">MEATMTVERIVEPAFTLSSGPVDAYPAVLRALSRTVLYDFDPVFQHFYEAVTDKAKVALRTAAPPVILHGEPVLGLEAAAASLIARDDVVLNLASGVYGKGFGFWAKRYCAELVEIEVPYDDAIDPAAVEAAFRERPDIRVVSVCHHDTPSGTLNPIDEIGRIVAAHGAYLIVDAVSSFGGMDVHPEACQADIFVTGPNKCLGCPPGLTLLAVSGRAWDKMKANPDAPRASILSILDWENAWRRDQPFPFTPSISEVNALDAALDLYLEEGPEAVWRRHALTSKACRDGIRAMGMTIWPAREAIASPTTTAVRVPDGIDADALLATARDGFGVSFSSGRGETKGKLIRIGHMGRTAQPLYAVVGLAALGGALRRLGANVDAGAGMEAALAVISNQ</sequence>
<protein>
    <submittedName>
        <fullName evidence="9">Aminotransferase</fullName>
    </submittedName>
</protein>
<comment type="cofactor">
    <cofactor evidence="1 7">
        <name>pyridoxal 5'-phosphate</name>
        <dbReference type="ChEBI" id="CHEBI:597326"/>
    </cofactor>
</comment>